<organism evidence="1">
    <name type="scientific">Hexamita inflata</name>
    <dbReference type="NCBI Taxonomy" id="28002"/>
    <lineage>
        <taxon>Eukaryota</taxon>
        <taxon>Metamonada</taxon>
        <taxon>Diplomonadida</taxon>
        <taxon>Hexamitidae</taxon>
        <taxon>Hexamitinae</taxon>
        <taxon>Hexamita</taxon>
    </lineage>
</organism>
<gene>
    <name evidence="1" type="ORF">HINF_LOCUS11336</name>
    <name evidence="2" type="ORF">HINF_LOCUS71445</name>
</gene>
<proteinExistence type="predicted"/>
<reference evidence="2 3" key="2">
    <citation type="submission" date="2024-07" db="EMBL/GenBank/DDBJ databases">
        <authorList>
            <person name="Akdeniz Z."/>
        </authorList>
    </citation>
    <scope>NUCLEOTIDE SEQUENCE [LARGE SCALE GENOMIC DNA]</scope>
</reference>
<evidence type="ECO:0000313" key="3">
    <source>
        <dbReference type="Proteomes" id="UP001642409"/>
    </source>
</evidence>
<sequence>MRILGGDSLTLEDKQYLQQFCMDHTQWSHKETTEYILENYFQNKKDINYWYLYKLVYNCNQRIKQQQIISNNEARKDYRTVYSQTIRDSLTQIYKHGITEILHIDLSDYQQDQICQFIDSMNQSTKIQFWKYLVSVVRPQKTLNQIKMQYQCKYRSVLFKTHLTDEDKQLILKQCSQLQSERISNMAKRIYKKYFISKNIFYYEVYHFILRKYKRAENDQQQKVNQILFSQQQRNNFHCIAYKLGLKTILDQDCSNLTPKEICQLILSLNETQTKTFWNVVTNNCALQQTSKALKHYFLREFRQAMYSYIITKEDQKYIQTYFEEHANLTITEITQQLMNDYFKNKDVYYYEVYKIVYLTKKKAQKSNDKIKNYNIQIKNATNQLDTYTKWIKLTLFQLNIIKNDEISQKDVCNIINNLDQSKQLLFWKKLAKNFQPNKNLQILRTYYKNYYQQVLYDDLNPVDDLYMKTYCDNNITFTSQEIKNHCLGYLQNKNVNNYKVINNILTYFKTSQRNYQKQHQKHLK</sequence>
<dbReference type="EMBL" id="CAXDID020000550">
    <property type="protein sequence ID" value="CAL6101972.1"/>
    <property type="molecule type" value="Genomic_DNA"/>
</dbReference>
<protein>
    <submittedName>
        <fullName evidence="2">Hypothetical_protein</fullName>
    </submittedName>
</protein>
<comment type="caution">
    <text evidence="1">The sequence shown here is derived from an EMBL/GenBank/DDBJ whole genome shotgun (WGS) entry which is preliminary data.</text>
</comment>
<name>A0AA86NRU2_9EUKA</name>
<evidence type="ECO:0000313" key="2">
    <source>
        <dbReference type="EMBL" id="CAL6101972.1"/>
    </source>
</evidence>
<dbReference type="EMBL" id="CATOUU010000292">
    <property type="protein sequence ID" value="CAI9923691.1"/>
    <property type="molecule type" value="Genomic_DNA"/>
</dbReference>
<reference evidence="1" key="1">
    <citation type="submission" date="2023-06" db="EMBL/GenBank/DDBJ databases">
        <authorList>
            <person name="Kurt Z."/>
        </authorList>
    </citation>
    <scope>NUCLEOTIDE SEQUENCE</scope>
</reference>
<keyword evidence="3" id="KW-1185">Reference proteome</keyword>
<dbReference type="Proteomes" id="UP001642409">
    <property type="component" value="Unassembled WGS sequence"/>
</dbReference>
<evidence type="ECO:0000313" key="1">
    <source>
        <dbReference type="EMBL" id="CAI9923691.1"/>
    </source>
</evidence>
<dbReference type="AlphaFoldDB" id="A0AA86NRU2"/>
<accession>A0AA86NRU2</accession>